<evidence type="ECO:0008006" key="6">
    <source>
        <dbReference type="Google" id="ProtNLM"/>
    </source>
</evidence>
<reference evidence="4" key="2">
    <citation type="submission" date="2023-05" db="EMBL/GenBank/DDBJ databases">
        <authorList>
            <consortium name="Lawrence Berkeley National Laboratory"/>
            <person name="Steindorff A."/>
            <person name="Hensen N."/>
            <person name="Bonometti L."/>
            <person name="Westerberg I."/>
            <person name="Brannstrom I.O."/>
            <person name="Guillou S."/>
            <person name="Cros-Aarteil S."/>
            <person name="Calhoun S."/>
            <person name="Haridas S."/>
            <person name="Kuo A."/>
            <person name="Mondo S."/>
            <person name="Pangilinan J."/>
            <person name="Riley R."/>
            <person name="Labutti K."/>
            <person name="Andreopoulos B."/>
            <person name="Lipzen A."/>
            <person name="Chen C."/>
            <person name="Yanf M."/>
            <person name="Daum C."/>
            <person name="Ng V."/>
            <person name="Clum A."/>
            <person name="Ohm R."/>
            <person name="Martin F."/>
            <person name="Silar P."/>
            <person name="Natvig D."/>
            <person name="Lalanne C."/>
            <person name="Gautier V."/>
            <person name="Ament-Velasquez S.L."/>
            <person name="Kruys A."/>
            <person name="Hutchinson M.I."/>
            <person name="Powell A.J."/>
            <person name="Barry K."/>
            <person name="Miller A.N."/>
            <person name="Grigoriev I.V."/>
            <person name="Debuchy R."/>
            <person name="Gladieux P."/>
            <person name="Thoren M.H."/>
            <person name="Johannesson H."/>
        </authorList>
    </citation>
    <scope>NUCLEOTIDE SEQUENCE</scope>
    <source>
        <strain evidence="4">CBS 731.68</strain>
    </source>
</reference>
<dbReference type="Pfam" id="PF12796">
    <property type="entry name" value="Ank_2"/>
    <property type="match status" value="1"/>
</dbReference>
<dbReference type="PROSITE" id="PS50088">
    <property type="entry name" value="ANK_REPEAT"/>
    <property type="match status" value="3"/>
</dbReference>
<dbReference type="InterPro" id="IPR002110">
    <property type="entry name" value="Ankyrin_rpt"/>
</dbReference>
<organism evidence="4 5">
    <name type="scientific">Parathielavia appendiculata</name>
    <dbReference type="NCBI Taxonomy" id="2587402"/>
    <lineage>
        <taxon>Eukaryota</taxon>
        <taxon>Fungi</taxon>
        <taxon>Dikarya</taxon>
        <taxon>Ascomycota</taxon>
        <taxon>Pezizomycotina</taxon>
        <taxon>Sordariomycetes</taxon>
        <taxon>Sordariomycetidae</taxon>
        <taxon>Sordariales</taxon>
        <taxon>Chaetomiaceae</taxon>
        <taxon>Parathielavia</taxon>
    </lineage>
</organism>
<dbReference type="PANTHER" id="PTHR24189:SF50">
    <property type="entry name" value="ANKYRIN REPEAT AND SOCS BOX PROTEIN 2"/>
    <property type="match status" value="1"/>
</dbReference>
<dbReference type="PANTHER" id="PTHR24189">
    <property type="entry name" value="MYOTROPHIN"/>
    <property type="match status" value="1"/>
</dbReference>
<reference evidence="4" key="1">
    <citation type="journal article" date="2023" name="Mol. Phylogenet. Evol.">
        <title>Genome-scale phylogeny and comparative genomics of the fungal order Sordariales.</title>
        <authorList>
            <person name="Hensen N."/>
            <person name="Bonometti L."/>
            <person name="Westerberg I."/>
            <person name="Brannstrom I.O."/>
            <person name="Guillou S."/>
            <person name="Cros-Aarteil S."/>
            <person name="Calhoun S."/>
            <person name="Haridas S."/>
            <person name="Kuo A."/>
            <person name="Mondo S."/>
            <person name="Pangilinan J."/>
            <person name="Riley R."/>
            <person name="LaButti K."/>
            <person name="Andreopoulos B."/>
            <person name="Lipzen A."/>
            <person name="Chen C."/>
            <person name="Yan M."/>
            <person name="Daum C."/>
            <person name="Ng V."/>
            <person name="Clum A."/>
            <person name="Steindorff A."/>
            <person name="Ohm R.A."/>
            <person name="Martin F."/>
            <person name="Silar P."/>
            <person name="Natvig D.O."/>
            <person name="Lalanne C."/>
            <person name="Gautier V."/>
            <person name="Ament-Velasquez S.L."/>
            <person name="Kruys A."/>
            <person name="Hutchinson M.I."/>
            <person name="Powell A.J."/>
            <person name="Barry K."/>
            <person name="Miller A.N."/>
            <person name="Grigoriev I.V."/>
            <person name="Debuchy R."/>
            <person name="Gladieux P."/>
            <person name="Hiltunen Thoren M."/>
            <person name="Johannesson H."/>
        </authorList>
    </citation>
    <scope>NUCLEOTIDE SEQUENCE</scope>
    <source>
        <strain evidence="4">CBS 731.68</strain>
    </source>
</reference>
<evidence type="ECO:0000313" key="4">
    <source>
        <dbReference type="EMBL" id="KAK4120558.1"/>
    </source>
</evidence>
<evidence type="ECO:0000256" key="3">
    <source>
        <dbReference type="PROSITE-ProRule" id="PRU00023"/>
    </source>
</evidence>
<name>A0AAN6TTV2_9PEZI</name>
<keyword evidence="1" id="KW-0677">Repeat</keyword>
<dbReference type="InterPro" id="IPR036770">
    <property type="entry name" value="Ankyrin_rpt-contain_sf"/>
</dbReference>
<feature type="repeat" description="ANK" evidence="3">
    <location>
        <begin position="3"/>
        <end position="35"/>
    </location>
</feature>
<dbReference type="GeneID" id="87822765"/>
<evidence type="ECO:0000313" key="5">
    <source>
        <dbReference type="Proteomes" id="UP001302602"/>
    </source>
</evidence>
<dbReference type="InterPro" id="IPR050745">
    <property type="entry name" value="Multifunctional_regulatory"/>
</dbReference>
<keyword evidence="5" id="KW-1185">Reference proteome</keyword>
<evidence type="ECO:0000256" key="1">
    <source>
        <dbReference type="ARBA" id="ARBA00022737"/>
    </source>
</evidence>
<keyword evidence="2 3" id="KW-0040">ANK repeat</keyword>
<dbReference type="SMART" id="SM00248">
    <property type="entry name" value="ANK"/>
    <property type="match status" value="3"/>
</dbReference>
<dbReference type="PROSITE" id="PS50297">
    <property type="entry name" value="ANK_REP_REGION"/>
    <property type="match status" value="2"/>
</dbReference>
<dbReference type="RefSeq" id="XP_062644329.1">
    <property type="nucleotide sequence ID" value="XM_062785999.1"/>
</dbReference>
<dbReference type="Proteomes" id="UP001302602">
    <property type="component" value="Unassembled WGS sequence"/>
</dbReference>
<proteinExistence type="predicted"/>
<dbReference type="SUPFAM" id="SSF48403">
    <property type="entry name" value="Ankyrin repeat"/>
    <property type="match status" value="1"/>
</dbReference>
<feature type="repeat" description="ANK" evidence="3">
    <location>
        <begin position="115"/>
        <end position="139"/>
    </location>
</feature>
<evidence type="ECO:0000256" key="2">
    <source>
        <dbReference type="ARBA" id="ARBA00023043"/>
    </source>
</evidence>
<comment type="caution">
    <text evidence="4">The sequence shown here is derived from an EMBL/GenBank/DDBJ whole genome shotgun (WGS) entry which is preliminary data.</text>
</comment>
<feature type="repeat" description="ANK" evidence="3">
    <location>
        <begin position="64"/>
        <end position="106"/>
    </location>
</feature>
<dbReference type="Gene3D" id="1.25.40.20">
    <property type="entry name" value="Ankyrin repeat-containing domain"/>
    <property type="match status" value="1"/>
</dbReference>
<dbReference type="EMBL" id="MU853238">
    <property type="protein sequence ID" value="KAK4120558.1"/>
    <property type="molecule type" value="Genomic_DNA"/>
</dbReference>
<dbReference type="AlphaFoldDB" id="A0AAN6TTV2"/>
<accession>A0AAN6TTV2</accession>
<protein>
    <recommendedName>
        <fullName evidence="6">Ankyrin repeat protein</fullName>
    </recommendedName>
</protein>
<sequence>MIQHDTALERAAAGGDVELVQLLLKYGTNRHYWNNIIAALRSPDPERRLQLMMPCDNTDGFGWRYRTALHMAADVGEYLDDSTEAERVQIATILLDNGANPNIQHNCQRDSQCCSSPTPLHLAAEAGFVDIRRLIIDYGTGHIGGQCGEKPPQMRQNFPICRLMNDSGCAGRSSQVRS</sequence>
<gene>
    <name evidence="4" type="ORF">N657DRAFT_157557</name>
</gene>